<name>A0A484GHB1_SOUCH</name>
<accession>A0A484GHB1</accession>
<proteinExistence type="predicted"/>
<protein>
    <submittedName>
        <fullName evidence="1">Uncharacterized protein</fullName>
    </submittedName>
</protein>
<reference evidence="1 2" key="1">
    <citation type="journal article" date="2018" name="Genomics">
        <title>Molecular footprints of inshore aquatic adaptation in Indo-Pacific humpback dolphin (Sousa chinensis).</title>
        <authorList>
            <person name="Ming Y."/>
            <person name="Jian J."/>
            <person name="Yu F."/>
            <person name="Yu X."/>
            <person name="Wang J."/>
            <person name="Liu W."/>
        </authorList>
    </citation>
    <scope>NUCLEOTIDE SEQUENCE [LARGE SCALE GENOMIC DNA]</scope>
    <source>
        <strain evidence="1">MY-2018</strain>
        <tissue evidence="1">Skin</tissue>
    </source>
</reference>
<sequence length="27" mass="3100">ISKSCIKVISLIRQERAKNSFQNGNHQ</sequence>
<comment type="caution">
    <text evidence="1">The sequence shown here is derived from an EMBL/GenBank/DDBJ whole genome shotgun (WGS) entry which is preliminary data.</text>
</comment>
<gene>
    <name evidence="1" type="ORF">DBR06_SOUSAS24610009</name>
</gene>
<dbReference type="Proteomes" id="UP000295264">
    <property type="component" value="Unassembled WGS sequence"/>
</dbReference>
<organism evidence="1 2">
    <name type="scientific">Sousa chinensis</name>
    <name type="common">Indo-pacific humpbacked dolphin</name>
    <name type="synonym">Steno chinensis</name>
    <dbReference type="NCBI Taxonomy" id="103600"/>
    <lineage>
        <taxon>Eukaryota</taxon>
        <taxon>Metazoa</taxon>
        <taxon>Chordata</taxon>
        <taxon>Craniata</taxon>
        <taxon>Vertebrata</taxon>
        <taxon>Euteleostomi</taxon>
        <taxon>Mammalia</taxon>
        <taxon>Eutheria</taxon>
        <taxon>Laurasiatheria</taxon>
        <taxon>Artiodactyla</taxon>
        <taxon>Whippomorpha</taxon>
        <taxon>Cetacea</taxon>
        <taxon>Odontoceti</taxon>
        <taxon>Delphinidae</taxon>
        <taxon>Sousa</taxon>
    </lineage>
</organism>
<keyword evidence="2" id="KW-1185">Reference proteome</keyword>
<feature type="non-terminal residue" evidence="1">
    <location>
        <position position="1"/>
    </location>
</feature>
<evidence type="ECO:0000313" key="1">
    <source>
        <dbReference type="EMBL" id="TEA34939.1"/>
    </source>
</evidence>
<dbReference type="EMBL" id="QWLN02008135">
    <property type="protein sequence ID" value="TEA34939.1"/>
    <property type="molecule type" value="Genomic_DNA"/>
</dbReference>
<evidence type="ECO:0000313" key="2">
    <source>
        <dbReference type="Proteomes" id="UP000295264"/>
    </source>
</evidence>
<dbReference type="AlphaFoldDB" id="A0A484GHB1"/>